<dbReference type="EMBL" id="RDQO01000001">
    <property type="protein sequence ID" value="RMX07834.1"/>
    <property type="molecule type" value="Genomic_DNA"/>
</dbReference>
<protein>
    <submittedName>
        <fullName evidence="1">Uncharacterized protein</fullName>
    </submittedName>
</protein>
<proteinExistence type="predicted"/>
<evidence type="ECO:0000313" key="1">
    <source>
        <dbReference type="EMBL" id="RMX07834.1"/>
    </source>
</evidence>
<gene>
    <name evidence="1" type="ORF">D8I35_01525</name>
</gene>
<dbReference type="AlphaFoldDB" id="A0A3M6QXW3"/>
<reference evidence="1 2" key="1">
    <citation type="submission" date="2018-10" db="EMBL/GenBank/DDBJ databases">
        <title>Draft genome of Cortibacter populi DSM10536.</title>
        <authorList>
            <person name="Bernier A.-M."/>
            <person name="Bernard K."/>
        </authorList>
    </citation>
    <scope>NUCLEOTIDE SEQUENCE [LARGE SCALE GENOMIC DNA]</scope>
    <source>
        <strain evidence="1 2">DSM 105136</strain>
    </source>
</reference>
<comment type="caution">
    <text evidence="1">The sequence shown here is derived from an EMBL/GenBank/DDBJ whole genome shotgun (WGS) entry which is preliminary data.</text>
</comment>
<sequence>MIKYFSEYHESVKHGFEHLGGGVPEPRWSTIELLENKEGSRSGCLRNLSNNSAMIAIMEFFLSSDLAKMRQWTYTSAKLRIMLQYETNGVDSVENLLWPLISDNQEVIDWYRDNRRFYESADSEKKNQILSHEFYRLQIWRALNGLFAELRVDCEKALSQSEKFSKMKPRLVILRFLHALSIGDKAEMTRILLEMYSRKLRSRSFAYESGITCQFIVSYATLLAKLAWRHGYELDLDTPWIPREWLPIQPNEKYEDPWPFMQEFDIWQPFAEPWAAYSPQRPQT</sequence>
<keyword evidence="2" id="KW-1185">Reference proteome</keyword>
<name>A0A3M6QXW3_9BURK</name>
<dbReference type="Proteomes" id="UP000278006">
    <property type="component" value="Unassembled WGS sequence"/>
</dbReference>
<accession>A0A3M6QXW3</accession>
<dbReference type="OrthoDB" id="8913563at2"/>
<evidence type="ECO:0000313" key="2">
    <source>
        <dbReference type="Proteomes" id="UP000278006"/>
    </source>
</evidence>
<organism evidence="1 2">
    <name type="scientific">Corticibacter populi</name>
    <dbReference type="NCBI Taxonomy" id="1550736"/>
    <lineage>
        <taxon>Bacteria</taxon>
        <taxon>Pseudomonadati</taxon>
        <taxon>Pseudomonadota</taxon>
        <taxon>Betaproteobacteria</taxon>
        <taxon>Burkholderiales</taxon>
        <taxon>Comamonadaceae</taxon>
        <taxon>Corticibacter</taxon>
    </lineage>
</organism>